<dbReference type="PANTHER" id="PTHR43591">
    <property type="entry name" value="METHYLTRANSFERASE"/>
    <property type="match status" value="1"/>
</dbReference>
<dbReference type="CDD" id="cd02440">
    <property type="entry name" value="AdoMet_MTases"/>
    <property type="match status" value="1"/>
</dbReference>
<dbReference type="EC" id="2.1.1.163" evidence="4"/>
<organism evidence="5 6">
    <name type="scientific">Scrofimicrobium canadense</name>
    <dbReference type="NCBI Taxonomy" id="2652290"/>
    <lineage>
        <taxon>Bacteria</taxon>
        <taxon>Bacillati</taxon>
        <taxon>Actinomycetota</taxon>
        <taxon>Actinomycetes</taxon>
        <taxon>Actinomycetales</taxon>
        <taxon>Actinomycetaceae</taxon>
        <taxon>Scrofimicrobium</taxon>
    </lineage>
</organism>
<sequence length="234" mass="25868">MTNSEARADLSKNPGDVAAMFDQVAPRYDVMNDVLSAGQVYIWRRATVNAIAPERGQDILDLAAGTGTSSHAIAQSGAYVIACDLSEGMIEVGRQRFPTLNFVQGDATDLPFADDQFDAVTISFGIRNVQDTRRALREMLRVTKPGGRLVVCEFSTPENPAFRSLYRFYLGQVLPRIAKIASSDGSAYEYLMESIIDWPHQLDFGHTIEEAGWKNVEYRSLSGGIVALHRAFKQ</sequence>
<feature type="binding site" evidence="4">
    <location>
        <position position="123"/>
    </location>
    <ligand>
        <name>S-adenosyl-L-methionine</name>
        <dbReference type="ChEBI" id="CHEBI:59789"/>
    </ligand>
</feature>
<dbReference type="GO" id="GO:0032259">
    <property type="term" value="P:methylation"/>
    <property type="evidence" value="ECO:0007669"/>
    <property type="project" value="UniProtKB-KW"/>
</dbReference>
<dbReference type="UniPathway" id="UPA00079">
    <property type="reaction ID" value="UER00169"/>
</dbReference>
<comment type="caution">
    <text evidence="5">The sequence shown here is derived from an EMBL/GenBank/DDBJ whole genome shotgun (WGS) entry which is preliminary data.</text>
</comment>
<feature type="binding site" evidence="4">
    <location>
        <position position="84"/>
    </location>
    <ligand>
        <name>S-adenosyl-L-methionine</name>
        <dbReference type="ChEBI" id="CHEBI:59789"/>
    </ligand>
</feature>
<evidence type="ECO:0000256" key="3">
    <source>
        <dbReference type="ARBA" id="ARBA00022691"/>
    </source>
</evidence>
<dbReference type="Proteomes" id="UP000470875">
    <property type="component" value="Unassembled WGS sequence"/>
</dbReference>
<keyword evidence="2 4" id="KW-0808">Transferase</keyword>
<dbReference type="PROSITE" id="PS01184">
    <property type="entry name" value="UBIE_2"/>
    <property type="match status" value="1"/>
</dbReference>
<evidence type="ECO:0000256" key="1">
    <source>
        <dbReference type="ARBA" id="ARBA00022603"/>
    </source>
</evidence>
<dbReference type="RefSeq" id="WP_154542674.1">
    <property type="nucleotide sequence ID" value="NZ_VULO01000001.1"/>
</dbReference>
<dbReference type="SUPFAM" id="SSF53335">
    <property type="entry name" value="S-adenosyl-L-methionine-dependent methyltransferases"/>
    <property type="match status" value="1"/>
</dbReference>
<evidence type="ECO:0000256" key="4">
    <source>
        <dbReference type="HAMAP-Rule" id="MF_01813"/>
    </source>
</evidence>
<dbReference type="GO" id="GO:0043770">
    <property type="term" value="F:demethylmenaquinone methyltransferase activity"/>
    <property type="evidence" value="ECO:0007669"/>
    <property type="project" value="UniProtKB-UniRule"/>
</dbReference>
<dbReference type="AlphaFoldDB" id="A0A6N7W1Q6"/>
<evidence type="ECO:0000313" key="6">
    <source>
        <dbReference type="Proteomes" id="UP000470875"/>
    </source>
</evidence>
<dbReference type="NCBIfam" id="TIGR01934">
    <property type="entry name" value="MenG_MenH_UbiE"/>
    <property type="match status" value="1"/>
</dbReference>
<dbReference type="Gene3D" id="3.40.50.150">
    <property type="entry name" value="Vaccinia Virus protein VP39"/>
    <property type="match status" value="1"/>
</dbReference>
<dbReference type="Pfam" id="PF01209">
    <property type="entry name" value="Ubie_methyltran"/>
    <property type="match status" value="1"/>
</dbReference>
<reference evidence="5 6" key="1">
    <citation type="submission" date="2019-08" db="EMBL/GenBank/DDBJ databases">
        <title>In-depth cultivation of the pig gut microbiome towards novel bacterial diversity and tailored functional studies.</title>
        <authorList>
            <person name="Wylensek D."/>
            <person name="Hitch T.C.A."/>
            <person name="Clavel T."/>
        </authorList>
    </citation>
    <scope>NUCLEOTIDE SEQUENCE [LARGE SCALE GENOMIC DNA]</scope>
    <source>
        <strain evidence="5 6">WB03_NA08</strain>
    </source>
</reference>
<evidence type="ECO:0000256" key="2">
    <source>
        <dbReference type="ARBA" id="ARBA00022679"/>
    </source>
</evidence>
<dbReference type="PROSITE" id="PS51608">
    <property type="entry name" value="SAM_MT_UBIE"/>
    <property type="match status" value="1"/>
</dbReference>
<keyword evidence="1 4" id="KW-0489">Methyltransferase</keyword>
<gene>
    <name evidence="4" type="primary">menG</name>
    <name evidence="5" type="ORF">FYJ24_00825</name>
</gene>
<dbReference type="PANTHER" id="PTHR43591:SF24">
    <property type="entry name" value="2-METHOXY-6-POLYPRENYL-1,4-BENZOQUINOL METHYLASE, MITOCHONDRIAL"/>
    <property type="match status" value="1"/>
</dbReference>
<comment type="pathway">
    <text evidence="4">Quinol/quinone metabolism; menaquinone biosynthesis; menaquinol from 1,4-dihydroxy-2-naphthoate: step 2/2.</text>
</comment>
<dbReference type="NCBIfam" id="NF001241">
    <property type="entry name" value="PRK00216.1-2"/>
    <property type="match status" value="1"/>
</dbReference>
<dbReference type="InterPro" id="IPR004033">
    <property type="entry name" value="UbiE/COQ5_MeTrFase"/>
</dbReference>
<keyword evidence="6" id="KW-1185">Reference proteome</keyword>
<dbReference type="HAMAP" id="MF_01813">
    <property type="entry name" value="MenG_UbiE_methyltr"/>
    <property type="match status" value="1"/>
</dbReference>
<proteinExistence type="inferred from homology"/>
<keyword evidence="3 4" id="KW-0949">S-adenosyl-L-methionine</keyword>
<comment type="catalytic activity">
    <reaction evidence="4">
        <text>a 2-demethylmenaquinol + S-adenosyl-L-methionine = a menaquinol + S-adenosyl-L-homocysteine + H(+)</text>
        <dbReference type="Rhea" id="RHEA:42640"/>
        <dbReference type="Rhea" id="RHEA-COMP:9539"/>
        <dbReference type="Rhea" id="RHEA-COMP:9563"/>
        <dbReference type="ChEBI" id="CHEBI:15378"/>
        <dbReference type="ChEBI" id="CHEBI:18151"/>
        <dbReference type="ChEBI" id="CHEBI:55437"/>
        <dbReference type="ChEBI" id="CHEBI:57856"/>
        <dbReference type="ChEBI" id="CHEBI:59789"/>
        <dbReference type="EC" id="2.1.1.163"/>
    </reaction>
</comment>
<dbReference type="GO" id="GO:0009234">
    <property type="term" value="P:menaquinone biosynthetic process"/>
    <property type="evidence" value="ECO:0007669"/>
    <property type="project" value="UniProtKB-UniRule"/>
</dbReference>
<dbReference type="InterPro" id="IPR023576">
    <property type="entry name" value="UbiE/COQ5_MeTrFase_CS"/>
</dbReference>
<feature type="binding site" evidence="4">
    <location>
        <begin position="106"/>
        <end position="107"/>
    </location>
    <ligand>
        <name>S-adenosyl-L-methionine</name>
        <dbReference type="ChEBI" id="CHEBI:59789"/>
    </ligand>
</feature>
<keyword evidence="4" id="KW-0474">Menaquinone biosynthesis</keyword>
<comment type="function">
    <text evidence="4">Methyltransferase required for the conversion of demethylmenaquinol (DMKH2) to menaquinol (MKH2).</text>
</comment>
<evidence type="ECO:0000313" key="5">
    <source>
        <dbReference type="EMBL" id="MSS83331.1"/>
    </source>
</evidence>
<dbReference type="InterPro" id="IPR029063">
    <property type="entry name" value="SAM-dependent_MTases_sf"/>
</dbReference>
<dbReference type="NCBIfam" id="NF001244">
    <property type="entry name" value="PRK00216.1-5"/>
    <property type="match status" value="1"/>
</dbReference>
<protein>
    <recommendedName>
        <fullName evidence="4">Demethylmenaquinone methyltransferase</fullName>
        <ecNumber evidence="4">2.1.1.163</ecNumber>
    </recommendedName>
</protein>
<accession>A0A6N7W1Q6</accession>
<name>A0A6N7W1Q6_9ACTO</name>
<feature type="binding site" evidence="4">
    <location>
        <position position="66"/>
    </location>
    <ligand>
        <name>S-adenosyl-L-methionine</name>
        <dbReference type="ChEBI" id="CHEBI:59789"/>
    </ligand>
</feature>
<dbReference type="EMBL" id="VULO01000001">
    <property type="protein sequence ID" value="MSS83331.1"/>
    <property type="molecule type" value="Genomic_DNA"/>
</dbReference>
<comment type="similarity">
    <text evidence="4">Belongs to the class I-like SAM-binding methyltransferase superfamily. MenG/UbiE family.</text>
</comment>